<dbReference type="InterPro" id="IPR002686">
    <property type="entry name" value="Transposase_17"/>
</dbReference>
<name>A0A4Y6PWA1_PERCE</name>
<feature type="region of interest" description="Disordered" evidence="1">
    <location>
        <begin position="444"/>
        <end position="475"/>
    </location>
</feature>
<gene>
    <name evidence="3" type="ORF">FIV42_18275</name>
</gene>
<reference evidence="3 4" key="1">
    <citation type="submission" date="2019-06" db="EMBL/GenBank/DDBJ databases">
        <title>Persicimonas caeni gen. nov., sp. nov., a predatory bacterium isolated from solar saltern.</title>
        <authorList>
            <person name="Wang S."/>
        </authorList>
    </citation>
    <scope>NUCLEOTIDE SEQUENCE [LARGE SCALE GENOMIC DNA]</scope>
    <source>
        <strain evidence="3 4">YN101</strain>
    </source>
</reference>
<dbReference type="Proteomes" id="UP000315995">
    <property type="component" value="Chromosome"/>
</dbReference>
<dbReference type="Pfam" id="PF01797">
    <property type="entry name" value="Y1_Tnp"/>
    <property type="match status" value="1"/>
</dbReference>
<dbReference type="GO" id="GO:0006313">
    <property type="term" value="P:DNA transposition"/>
    <property type="evidence" value="ECO:0007669"/>
    <property type="project" value="InterPro"/>
</dbReference>
<protein>
    <recommendedName>
        <fullName evidence="2">Transposase IS200-like domain-containing protein</fullName>
    </recommendedName>
</protein>
<evidence type="ECO:0000259" key="2">
    <source>
        <dbReference type="SMART" id="SM01321"/>
    </source>
</evidence>
<accession>A0A5B8Y809</accession>
<dbReference type="GO" id="GO:0003677">
    <property type="term" value="F:DNA binding"/>
    <property type="evidence" value="ECO:0007669"/>
    <property type="project" value="InterPro"/>
</dbReference>
<keyword evidence="4" id="KW-1185">Reference proteome</keyword>
<proteinExistence type="predicted"/>
<dbReference type="GO" id="GO:0004803">
    <property type="term" value="F:transposase activity"/>
    <property type="evidence" value="ECO:0007669"/>
    <property type="project" value="InterPro"/>
</dbReference>
<feature type="domain" description="Transposase IS200-like" evidence="2">
    <location>
        <begin position="164"/>
        <end position="279"/>
    </location>
</feature>
<evidence type="ECO:0000313" key="4">
    <source>
        <dbReference type="Proteomes" id="UP000315995"/>
    </source>
</evidence>
<dbReference type="Gene3D" id="3.30.70.1290">
    <property type="entry name" value="Transposase IS200-like"/>
    <property type="match status" value="1"/>
</dbReference>
<accession>A0A4Y6PWA1</accession>
<evidence type="ECO:0000313" key="3">
    <source>
        <dbReference type="EMBL" id="QDG52612.1"/>
    </source>
</evidence>
<dbReference type="OrthoDB" id="5470339at2"/>
<dbReference type="PANTHER" id="PTHR34322:SF2">
    <property type="entry name" value="TRANSPOSASE IS200-LIKE DOMAIN-CONTAINING PROTEIN"/>
    <property type="match status" value="1"/>
</dbReference>
<feature type="compositionally biased region" description="Basic and acidic residues" evidence="1">
    <location>
        <begin position="466"/>
        <end position="475"/>
    </location>
</feature>
<sequence length="475" mass="54286">MAIPGGATNYKAARSSLSRACRNGNREIWANSRGFLTSQPADGAENGEKTSPLEAILQVPPTHWAGGGAAARMAKYAGQLSTLANRECPPISPTPYTVSDTVWTSIYARLSTILCALDHHASQNFSPDHATNRPFLPKTIVRAVDEPSPRYGERHMGHPLRNQEKDVIYELSNRTLHQMYALLPEEQVNAIILGLLAKYAWRYSVEIFAFCFMSNHFHMLARSKKLQLHLFMRDFQSQLAKKINALRNRTGTFWERRYTATKVMDDEAMVDRLRYIVCNPCESGLMRHPEQWPGLCSWDIHKSGEPMVGEVVNRKTYWAEKRKRKNEYKTEAELIEMATERYPLEMAKLPQWKNLDDEAYHQKIVETCHEHAGELAKKRKRPLPSPQKVLDVKWNERPKNPKKAPRPLCHGGDCKQRQAYRESRRLLVNGYREAIAKWRKGKSTVEFPDGTIPPGHQFCVGGSTKIRREPPAKTS</sequence>
<organism evidence="3 4">
    <name type="scientific">Persicimonas caeni</name>
    <dbReference type="NCBI Taxonomy" id="2292766"/>
    <lineage>
        <taxon>Bacteria</taxon>
        <taxon>Deltaproteobacteria</taxon>
        <taxon>Bradymonadales</taxon>
        <taxon>Bradymonadaceae</taxon>
        <taxon>Persicimonas</taxon>
    </lineage>
</organism>
<dbReference type="InterPro" id="IPR036515">
    <property type="entry name" value="Transposase_17_sf"/>
</dbReference>
<dbReference type="SMART" id="SM01321">
    <property type="entry name" value="Y1_Tnp"/>
    <property type="match status" value="1"/>
</dbReference>
<evidence type="ECO:0000256" key="1">
    <source>
        <dbReference type="SAM" id="MobiDB-lite"/>
    </source>
</evidence>
<dbReference type="EMBL" id="CP041186">
    <property type="protein sequence ID" value="QDG52612.1"/>
    <property type="molecule type" value="Genomic_DNA"/>
</dbReference>
<dbReference type="AlphaFoldDB" id="A0A4Y6PWA1"/>
<dbReference type="SUPFAM" id="SSF143422">
    <property type="entry name" value="Transposase IS200-like"/>
    <property type="match status" value="1"/>
</dbReference>
<dbReference type="PANTHER" id="PTHR34322">
    <property type="entry name" value="TRANSPOSASE, Y1_TNP DOMAIN-CONTAINING"/>
    <property type="match status" value="1"/>
</dbReference>